<dbReference type="Proteomes" id="UP000322997">
    <property type="component" value="Unassembled WGS sequence"/>
</dbReference>
<evidence type="ECO:0000313" key="3">
    <source>
        <dbReference type="Proteomes" id="UP000322997"/>
    </source>
</evidence>
<gene>
    <name evidence="2" type="ORF">FZC83_05230</name>
</gene>
<sequence>MERRIFLNKPFLFFQLILSLGIFSYTFFTFGWAASYLMLEDNWSEMLIFSKDAMTPQDISELDKLIYGFQHAPLVVTILMMVSFLYALFLIVMILRRILLTKYQSTN</sequence>
<accession>A0A5D4S471</accession>
<keyword evidence="1" id="KW-1133">Transmembrane helix</keyword>
<protein>
    <submittedName>
        <fullName evidence="2">DUF4306 domain-containing protein</fullName>
    </submittedName>
</protein>
<keyword evidence="1" id="KW-0472">Membrane</keyword>
<evidence type="ECO:0000313" key="2">
    <source>
        <dbReference type="EMBL" id="TYS56968.1"/>
    </source>
</evidence>
<dbReference type="Pfam" id="PF14154">
    <property type="entry name" value="DUF4306"/>
    <property type="match status" value="1"/>
</dbReference>
<feature type="transmembrane region" description="Helical" evidence="1">
    <location>
        <begin position="72"/>
        <end position="95"/>
    </location>
</feature>
<dbReference type="InterPro" id="IPR025440">
    <property type="entry name" value="DUF4306"/>
</dbReference>
<feature type="transmembrane region" description="Helical" evidence="1">
    <location>
        <begin position="12"/>
        <end position="39"/>
    </location>
</feature>
<dbReference type="EMBL" id="VTEQ01000001">
    <property type="protein sequence ID" value="TYS56968.1"/>
    <property type="molecule type" value="Genomic_DNA"/>
</dbReference>
<dbReference type="AlphaFoldDB" id="A0A5D4S471"/>
<evidence type="ECO:0000256" key="1">
    <source>
        <dbReference type="SAM" id="Phobius"/>
    </source>
</evidence>
<proteinExistence type="predicted"/>
<comment type="caution">
    <text evidence="2">The sequence shown here is derived from an EMBL/GenBank/DDBJ whole genome shotgun (WGS) entry which is preliminary data.</text>
</comment>
<reference evidence="2 3" key="1">
    <citation type="submission" date="2019-08" db="EMBL/GenBank/DDBJ databases">
        <title>Bacillus genomes from the desert of Cuatro Cienegas, Coahuila.</title>
        <authorList>
            <person name="Olmedo-Alvarez G."/>
        </authorList>
    </citation>
    <scope>NUCLEOTIDE SEQUENCE [LARGE SCALE GENOMIC DNA]</scope>
    <source>
        <strain evidence="2 3">CH108_3D</strain>
    </source>
</reference>
<keyword evidence="1" id="KW-0812">Transmembrane</keyword>
<name>A0A5D4S471_9BACI</name>
<organism evidence="2 3">
    <name type="scientific">Rossellomorea marisflavi</name>
    <dbReference type="NCBI Taxonomy" id="189381"/>
    <lineage>
        <taxon>Bacteria</taxon>
        <taxon>Bacillati</taxon>
        <taxon>Bacillota</taxon>
        <taxon>Bacilli</taxon>
        <taxon>Bacillales</taxon>
        <taxon>Bacillaceae</taxon>
        <taxon>Rossellomorea</taxon>
    </lineage>
</organism>